<evidence type="ECO:0000256" key="2">
    <source>
        <dbReference type="ARBA" id="ARBA00022741"/>
    </source>
</evidence>
<dbReference type="InterPro" id="IPR027417">
    <property type="entry name" value="P-loop_NTPase"/>
</dbReference>
<feature type="domain" description="SF4 helicase" evidence="10">
    <location>
        <begin position="192"/>
        <end position="395"/>
    </location>
</feature>
<dbReference type="Gene3D" id="3.40.50.300">
    <property type="entry name" value="P-loop containing nucleotide triphosphate hydrolases"/>
    <property type="match status" value="2"/>
</dbReference>
<protein>
    <recommendedName>
        <fullName evidence="8">DNA 5'-3' helicase DnaB</fullName>
    </recommendedName>
</protein>
<dbReference type="GO" id="GO:0005524">
    <property type="term" value="F:ATP binding"/>
    <property type="evidence" value="ECO:0007669"/>
    <property type="project" value="UniProtKB-KW"/>
</dbReference>
<dbReference type="GeneID" id="37507589"/>
<dbReference type="GO" id="GO:0005829">
    <property type="term" value="C:cytosol"/>
    <property type="evidence" value="ECO:0007669"/>
    <property type="project" value="TreeGrafter"/>
</dbReference>
<evidence type="ECO:0000256" key="1">
    <source>
        <dbReference type="ARBA" id="ARBA00022705"/>
    </source>
</evidence>
<keyword evidence="9" id="KW-0472">Membrane</keyword>
<evidence type="ECO:0000256" key="6">
    <source>
        <dbReference type="ARBA" id="ARBA00023235"/>
    </source>
</evidence>
<keyword evidence="3 11" id="KW-0347">Helicase</keyword>
<dbReference type="Gene3D" id="2.170.16.10">
    <property type="entry name" value="Hedgehog/Intein (Hint) domain"/>
    <property type="match status" value="1"/>
</dbReference>
<keyword evidence="9" id="KW-0812">Transmembrane</keyword>
<keyword evidence="11" id="KW-0934">Plastid</keyword>
<dbReference type="Pfam" id="PF03796">
    <property type="entry name" value="DnaB_C"/>
    <property type="match status" value="1"/>
</dbReference>
<dbReference type="PANTHER" id="PTHR30153">
    <property type="entry name" value="REPLICATIVE DNA HELICASE DNAB"/>
    <property type="match status" value="1"/>
</dbReference>
<evidence type="ECO:0000256" key="9">
    <source>
        <dbReference type="SAM" id="Phobius"/>
    </source>
</evidence>
<evidence type="ECO:0000256" key="8">
    <source>
        <dbReference type="ARBA" id="ARBA00045002"/>
    </source>
</evidence>
<reference evidence="11" key="1">
    <citation type="submission" date="2016-11" db="EMBL/GenBank/DDBJ databases">
        <title>Complete organellar and ribosomal genomic analysis of the lectotype specimen of the reef forming species Porolithon onkodes (Heydrich) Foslie.</title>
        <authorList>
            <person name="Hughey J.R."/>
            <person name="Gabrielson P.W."/>
        </authorList>
    </citation>
    <scope>NUCLEOTIDE SEQUENCE</scope>
</reference>
<evidence type="ECO:0000313" key="11">
    <source>
        <dbReference type="EMBL" id="ASB29677.1"/>
    </source>
</evidence>
<dbReference type="Gene3D" id="1.10.860.10">
    <property type="entry name" value="DNAb Helicase, Chain A"/>
    <property type="match status" value="1"/>
</dbReference>
<sequence length="596" mass="71048">MLNNNNYCSFYKRFPIHNLLAEEIIMGYLLSYISVKNQITQSVNIYCFTLQKYQLLFKYITNNKKIFIEAKYHVLKIIENLWVNQLLQEMGGVNDIIKCIQKSQAINSLGYRNEYIYLKYFINTLHYYYLKRLFVQYSNYLIQLNYFHNYKLNKIYREAFSCLHIIKNIYEIYTARVLKTYIQAYIYKTNRLKNRPKEFLSGFEDLDKITNGFNQGDLVIIAGRPSMGKTSFALNLLYYLAYSLAIPVYMFSLEMSKNEILDKLIALISNINIQKIQRKNLTEQQWLNIQKACNKLSQSPIRINDNGYSSINYIKSQCKEFQLNNQVIIIDYLQLIKVEKEYTDNRSQEIGNITRDLKLLAQTINSTIILLSQLNRNIENRSNKRPLLSDLRESGCIDSYHLPKIKKQSLLHYIETIQLFKDFYLLNRISNLHLTRTPQQHIFLLINRTFDVIYLTHNHKLLEYRTWIKKDHIKQEQLHSIKHNSSINSLFNIELCPTHQIKYLTRFFAYDLSLKNYHNFLLKKYLIHNSIEQDADLILMLYKDNDNTNNQIIDVIVAKNRHGPIGHFQLTFQAEICKFNHLEQNYMKNKLQILIE</sequence>
<dbReference type="SUPFAM" id="SSF52540">
    <property type="entry name" value="P-loop containing nucleoside triphosphate hydrolases"/>
    <property type="match status" value="1"/>
</dbReference>
<dbReference type="CDD" id="cd00984">
    <property type="entry name" value="DnaB_C"/>
    <property type="match status" value="1"/>
</dbReference>
<dbReference type="PROSITE" id="PS50818">
    <property type="entry name" value="INTEIN_C_TER"/>
    <property type="match status" value="1"/>
</dbReference>
<geneLocation type="plastid" evidence="11"/>
<dbReference type="InterPro" id="IPR036844">
    <property type="entry name" value="Hint_dom_sf"/>
</dbReference>
<keyword evidence="6" id="KW-0413">Isomerase</keyword>
<dbReference type="GO" id="GO:0003677">
    <property type="term" value="F:DNA binding"/>
    <property type="evidence" value="ECO:0007669"/>
    <property type="project" value="UniProtKB-KW"/>
</dbReference>
<evidence type="ECO:0000256" key="5">
    <source>
        <dbReference type="ARBA" id="ARBA00023125"/>
    </source>
</evidence>
<dbReference type="InterPro" id="IPR007694">
    <property type="entry name" value="DNA_helicase_DnaB-like_C"/>
</dbReference>
<dbReference type="GO" id="GO:0003678">
    <property type="term" value="F:DNA helicase activity"/>
    <property type="evidence" value="ECO:0007669"/>
    <property type="project" value="InterPro"/>
</dbReference>
<dbReference type="PANTHER" id="PTHR30153:SF2">
    <property type="entry name" value="REPLICATIVE DNA HELICASE"/>
    <property type="match status" value="1"/>
</dbReference>
<dbReference type="GO" id="GO:0006260">
    <property type="term" value="P:DNA replication"/>
    <property type="evidence" value="ECO:0007669"/>
    <property type="project" value="UniProtKB-KW"/>
</dbReference>
<feature type="transmembrane region" description="Helical" evidence="9">
    <location>
        <begin position="232"/>
        <end position="251"/>
    </location>
</feature>
<keyword evidence="3 11" id="KW-0378">Hydrolase</keyword>
<dbReference type="InterPro" id="IPR030934">
    <property type="entry name" value="Intein_C"/>
</dbReference>
<evidence type="ECO:0000256" key="3">
    <source>
        <dbReference type="ARBA" id="ARBA00022806"/>
    </source>
</evidence>
<dbReference type="AlphaFoldDB" id="A0A2Z2KVD1"/>
<keyword evidence="4" id="KW-0067">ATP-binding</keyword>
<evidence type="ECO:0000259" key="10">
    <source>
        <dbReference type="PROSITE" id="PS51199"/>
    </source>
</evidence>
<gene>
    <name evidence="11" type="primary">dnaB</name>
</gene>
<comment type="function">
    <text evidence="7">The intein is an endonuclease.</text>
</comment>
<evidence type="ECO:0000256" key="7">
    <source>
        <dbReference type="ARBA" id="ARBA00044940"/>
    </source>
</evidence>
<keyword evidence="1" id="KW-0235">DNA replication</keyword>
<dbReference type="SUPFAM" id="SSF51294">
    <property type="entry name" value="Hedgehog/intein (Hint) domain"/>
    <property type="match status" value="1"/>
</dbReference>
<feature type="domain" description="SF4 helicase" evidence="10">
    <location>
        <begin position="530"/>
        <end position="586"/>
    </location>
</feature>
<name>A0A2Z2KVD1_9FLOR</name>
<dbReference type="PROSITE" id="PS51199">
    <property type="entry name" value="SF4_HELICASE"/>
    <property type="match status" value="2"/>
</dbReference>
<keyword evidence="5" id="KW-0238">DNA-binding</keyword>
<organism evidence="11">
    <name type="scientific">Porolithon onkodes</name>
    <dbReference type="NCBI Taxonomy" id="231751"/>
    <lineage>
        <taxon>Eukaryota</taxon>
        <taxon>Rhodophyta</taxon>
        <taxon>Florideophyceae</taxon>
        <taxon>Corallinophycidae</taxon>
        <taxon>Corallinales</taxon>
        <taxon>Porolithaceae</taxon>
        <taxon>Porolithon</taxon>
    </lineage>
</organism>
<dbReference type="EMBL" id="KY212106">
    <property type="protein sequence ID" value="ASB29677.1"/>
    <property type="molecule type" value="Genomic_DNA"/>
</dbReference>
<dbReference type="InterPro" id="IPR016136">
    <property type="entry name" value="DNA_helicase_N/primase_C"/>
</dbReference>
<evidence type="ECO:0000256" key="4">
    <source>
        <dbReference type="ARBA" id="ARBA00022840"/>
    </source>
</evidence>
<keyword evidence="2" id="KW-0547">Nucleotide-binding</keyword>
<proteinExistence type="predicted"/>
<accession>A0A2Z2KVD1</accession>
<keyword evidence="9" id="KW-1133">Transmembrane helix</keyword>
<dbReference type="RefSeq" id="YP_009502075.1">
    <property type="nucleotide sequence ID" value="NC_038144.1"/>
</dbReference>